<evidence type="ECO:0000259" key="3">
    <source>
        <dbReference type="PROSITE" id="PS51747"/>
    </source>
</evidence>
<feature type="domain" description="CMP/dCMP-type deaminase" evidence="3">
    <location>
        <begin position="172"/>
        <end position="314"/>
    </location>
</feature>
<protein>
    <submittedName>
        <fullName evidence="4">Cytidine deaminase-like protein</fullName>
    </submittedName>
</protein>
<dbReference type="SUPFAM" id="SSF53927">
    <property type="entry name" value="Cytidine deaminase-like"/>
    <property type="match status" value="1"/>
</dbReference>
<evidence type="ECO:0000256" key="1">
    <source>
        <dbReference type="ARBA" id="ARBA00022694"/>
    </source>
</evidence>
<dbReference type="PANTHER" id="PTHR11079:SF156">
    <property type="entry name" value="INACTIVE TRNA-SPECIFIC ADENOSINE DEAMINASE-LIKE PROTEIN 3-RELATED"/>
    <property type="match status" value="1"/>
</dbReference>
<dbReference type="InterPro" id="IPR002125">
    <property type="entry name" value="CMP_dCMP_dom"/>
</dbReference>
<dbReference type="CDD" id="cd01285">
    <property type="entry name" value="nucleoside_deaminase"/>
    <property type="match status" value="1"/>
</dbReference>
<keyword evidence="5" id="KW-1185">Reference proteome</keyword>
<keyword evidence="1" id="KW-0819">tRNA processing</keyword>
<dbReference type="Pfam" id="PF00383">
    <property type="entry name" value="dCMP_cyt_deam_1"/>
    <property type="match status" value="1"/>
</dbReference>
<accession>A0ABR3AQ77</accession>
<organism evidence="4 5">
    <name type="scientific">Phycomyces blakesleeanus</name>
    <dbReference type="NCBI Taxonomy" id="4837"/>
    <lineage>
        <taxon>Eukaryota</taxon>
        <taxon>Fungi</taxon>
        <taxon>Fungi incertae sedis</taxon>
        <taxon>Mucoromycota</taxon>
        <taxon>Mucoromycotina</taxon>
        <taxon>Mucoromycetes</taxon>
        <taxon>Mucorales</taxon>
        <taxon>Phycomycetaceae</taxon>
        <taxon>Phycomyces</taxon>
    </lineage>
</organism>
<proteinExistence type="inferred from homology"/>
<comment type="similarity">
    <text evidence="2">Belongs to the cytidine and deoxycytidylate deaminase family. ADAT3 subfamily.</text>
</comment>
<name>A0ABR3AQ77_PHYBL</name>
<dbReference type="Gene3D" id="3.40.140.10">
    <property type="entry name" value="Cytidine Deaminase, domain 2"/>
    <property type="match status" value="1"/>
</dbReference>
<dbReference type="PROSITE" id="PS51747">
    <property type="entry name" value="CYT_DCMP_DEAMINASES_2"/>
    <property type="match status" value="1"/>
</dbReference>
<gene>
    <name evidence="4" type="ORF">J3Q64DRAFT_1851640</name>
</gene>
<comment type="caution">
    <text evidence="4">The sequence shown here is derived from an EMBL/GenBank/DDBJ whole genome shotgun (WGS) entry which is preliminary data.</text>
</comment>
<evidence type="ECO:0000313" key="4">
    <source>
        <dbReference type="EMBL" id="KAL0079280.1"/>
    </source>
</evidence>
<evidence type="ECO:0000256" key="2">
    <source>
        <dbReference type="ARBA" id="ARBA00038160"/>
    </source>
</evidence>
<reference evidence="4 5" key="1">
    <citation type="submission" date="2024-04" db="EMBL/GenBank/DDBJ databases">
        <title>Symmetric and asymmetric DNA N6-adenine methylation regulates different biological responses in Mucorales.</title>
        <authorList>
            <consortium name="Lawrence Berkeley National Laboratory"/>
            <person name="Lax C."/>
            <person name="Mondo S.J."/>
            <person name="Osorio-Concepcion M."/>
            <person name="Muszewska A."/>
            <person name="Corrochano-Luque M."/>
            <person name="Gutierrez G."/>
            <person name="Riley R."/>
            <person name="Lipzen A."/>
            <person name="Guo J."/>
            <person name="Hundley H."/>
            <person name="Amirebrahimi M."/>
            <person name="Ng V."/>
            <person name="Lorenzo-Gutierrez D."/>
            <person name="Binder U."/>
            <person name="Yang J."/>
            <person name="Song Y."/>
            <person name="Canovas D."/>
            <person name="Navarro E."/>
            <person name="Freitag M."/>
            <person name="Gabaldon T."/>
            <person name="Grigoriev I.V."/>
            <person name="Corrochano L.M."/>
            <person name="Nicolas F.E."/>
            <person name="Garre V."/>
        </authorList>
    </citation>
    <scope>NUCLEOTIDE SEQUENCE [LARGE SCALE GENOMIC DNA]</scope>
    <source>
        <strain evidence="4 5">L51</strain>
    </source>
</reference>
<dbReference type="Proteomes" id="UP001448207">
    <property type="component" value="Unassembled WGS sequence"/>
</dbReference>
<sequence>MTSKNIVPANEWPFREVLSDEQSRDLETVDAYITNVEPKETNNVIKFIQRYLPPLEGLEHCKRIRRSVISEKEFKLSLILCQKSAISLDALESLVREHDMTKEIKPAVIRLSKHAPKNRQQYEAWKHLWPMTFREDTRNDPKFTLEELEAIKEHMKQLIDNSCGQMRARIVDPSGKVMAEESDTRAETVHPLHHAVMNCIDTVGFKEREMARLVGSNRPKRKAHQISDELETLEDFQSTSEATGALTEEPSKAAYLCTGYDIYITHEPCAMCAMALVHSRIARVFYSVPTRTGCLGTVLKIHSHLSLNHHYRVYMGLLENYTKDSVVECDFDA</sequence>
<evidence type="ECO:0000313" key="5">
    <source>
        <dbReference type="Proteomes" id="UP001448207"/>
    </source>
</evidence>
<dbReference type="PANTHER" id="PTHR11079">
    <property type="entry name" value="CYTOSINE DEAMINASE FAMILY MEMBER"/>
    <property type="match status" value="1"/>
</dbReference>
<dbReference type="InterPro" id="IPR016193">
    <property type="entry name" value="Cytidine_deaminase-like"/>
</dbReference>
<dbReference type="EMBL" id="JBCLYO010000022">
    <property type="protein sequence ID" value="KAL0079280.1"/>
    <property type="molecule type" value="Genomic_DNA"/>
</dbReference>